<protein>
    <submittedName>
        <fullName evidence="1">Uncharacterized protein</fullName>
    </submittedName>
</protein>
<evidence type="ECO:0000313" key="2">
    <source>
        <dbReference type="Proteomes" id="UP000054272"/>
    </source>
</evidence>
<reference evidence="1 2" key="1">
    <citation type="submission" date="2015-01" db="EMBL/GenBank/DDBJ databases">
        <title>The Genome Sequence of Cryptococcus gattii EJB2.</title>
        <authorList>
            <consortium name="The Broad Institute Genomics Platform"/>
            <person name="Cuomo C."/>
            <person name="Litvintseva A."/>
            <person name="Chen Y."/>
            <person name="Heitman J."/>
            <person name="Sun S."/>
            <person name="Springer D."/>
            <person name="Dromer F."/>
            <person name="Young S."/>
            <person name="Zeng Q."/>
            <person name="Gargeya S."/>
            <person name="Abouelleil A."/>
            <person name="Alvarado L."/>
            <person name="Chapman S.B."/>
            <person name="Gainer-Dewar J."/>
            <person name="Goldberg J."/>
            <person name="Griggs A."/>
            <person name="Gujja S."/>
            <person name="Hansen M."/>
            <person name="Howarth C."/>
            <person name="Imamovic A."/>
            <person name="Larimer J."/>
            <person name="Murphy C."/>
            <person name="Naylor J."/>
            <person name="Pearson M."/>
            <person name="Priest M."/>
            <person name="Roberts A."/>
            <person name="Saif S."/>
            <person name="Shea T."/>
            <person name="Sykes S."/>
            <person name="Wortman J."/>
            <person name="Nusbaum C."/>
            <person name="Birren B."/>
        </authorList>
    </citation>
    <scope>NUCLEOTIDE SEQUENCE [LARGE SCALE GENOMIC DNA]</scope>
    <source>
        <strain evidence="1 2">EJB2</strain>
    </source>
</reference>
<gene>
    <name evidence="1" type="ORF">I306_00516</name>
</gene>
<dbReference type="Proteomes" id="UP000054272">
    <property type="component" value="Unassembled WGS sequence"/>
</dbReference>
<keyword evidence="2" id="KW-1185">Reference proteome</keyword>
<proteinExistence type="predicted"/>
<dbReference type="EMBL" id="KN848568">
    <property type="protein sequence ID" value="KIR82369.1"/>
    <property type="molecule type" value="Genomic_DNA"/>
</dbReference>
<organism evidence="1 2">
    <name type="scientific">Cryptococcus gattii EJB2</name>
    <dbReference type="NCBI Taxonomy" id="1296103"/>
    <lineage>
        <taxon>Eukaryota</taxon>
        <taxon>Fungi</taxon>
        <taxon>Dikarya</taxon>
        <taxon>Basidiomycota</taxon>
        <taxon>Agaricomycotina</taxon>
        <taxon>Tremellomycetes</taxon>
        <taxon>Tremellales</taxon>
        <taxon>Cryptococcaceae</taxon>
        <taxon>Cryptococcus</taxon>
        <taxon>Cryptococcus gattii species complex</taxon>
    </lineage>
</organism>
<accession>A0ABR5C3C3</accession>
<sequence>MGKTCKTGDPPAYTTIESTAQNLQPFYPSCLTKYPNALKFYREINDLYCMAVKPVTCTCHPTLCYRHTTARPSEKYFFTDFKYDGGTWRPVAEGLTIAMDKLYSWEISHHLPSHWTPYDTSQPMGGEIALEDFISAHTQTQGTSSMARGKYEDNQKPQKSHWFQKFQKNRYSQLSNDNNNNNNSDNMNKDDTMPLCIFIIVQQVLSLFNAPNAAIGFYRLNIVDRLPSRRLNGFNNSVGSL</sequence>
<evidence type="ECO:0000313" key="1">
    <source>
        <dbReference type="EMBL" id="KIR82369.1"/>
    </source>
</evidence>
<name>A0ABR5C3C3_9TREE</name>